<keyword evidence="7 8" id="KW-0472">Membrane</keyword>
<feature type="transmembrane region" description="Helical" evidence="9">
    <location>
        <begin position="31"/>
        <end position="48"/>
    </location>
</feature>
<feature type="transmembrane region" description="Helical" evidence="9">
    <location>
        <begin position="140"/>
        <end position="165"/>
    </location>
</feature>
<dbReference type="InterPro" id="IPR003784">
    <property type="entry name" value="BioY"/>
</dbReference>
<keyword evidence="11" id="KW-1185">Reference proteome</keyword>
<dbReference type="EMBL" id="JACSNV010000015">
    <property type="protein sequence ID" value="MBM6878537.1"/>
    <property type="molecule type" value="Genomic_DNA"/>
</dbReference>
<feature type="transmembrane region" description="Helical" evidence="9">
    <location>
        <begin position="55"/>
        <end position="75"/>
    </location>
</feature>
<feature type="transmembrane region" description="Helical" evidence="9">
    <location>
        <begin position="81"/>
        <end position="103"/>
    </location>
</feature>
<evidence type="ECO:0000256" key="8">
    <source>
        <dbReference type="PIRNR" id="PIRNR016661"/>
    </source>
</evidence>
<evidence type="ECO:0000256" key="4">
    <source>
        <dbReference type="ARBA" id="ARBA00022475"/>
    </source>
</evidence>
<feature type="transmembrane region" description="Helical" evidence="9">
    <location>
        <begin position="115"/>
        <end position="134"/>
    </location>
</feature>
<protein>
    <recommendedName>
        <fullName evidence="8">Biotin transporter</fullName>
    </recommendedName>
</protein>
<evidence type="ECO:0000256" key="1">
    <source>
        <dbReference type="ARBA" id="ARBA00004651"/>
    </source>
</evidence>
<feature type="transmembrane region" description="Helical" evidence="9">
    <location>
        <begin position="7"/>
        <end position="25"/>
    </location>
</feature>
<evidence type="ECO:0000256" key="6">
    <source>
        <dbReference type="ARBA" id="ARBA00022989"/>
    </source>
</evidence>
<evidence type="ECO:0000256" key="2">
    <source>
        <dbReference type="ARBA" id="ARBA00010692"/>
    </source>
</evidence>
<dbReference type="RefSeq" id="WP_205132844.1">
    <property type="nucleotide sequence ID" value="NZ_JACSNT010000003.1"/>
</dbReference>
<keyword evidence="6 9" id="KW-1133">Transmembrane helix</keyword>
<dbReference type="PIRSF" id="PIRSF016661">
    <property type="entry name" value="BioY"/>
    <property type="match status" value="1"/>
</dbReference>
<evidence type="ECO:0000256" key="3">
    <source>
        <dbReference type="ARBA" id="ARBA00022448"/>
    </source>
</evidence>
<comment type="subcellular location">
    <subcellularLocation>
        <location evidence="1 8">Cell membrane</location>
        <topology evidence="1 8">Multi-pass membrane protein</topology>
    </subcellularLocation>
</comment>
<gene>
    <name evidence="10" type="ORF">H9X83_10280</name>
</gene>
<evidence type="ECO:0000256" key="5">
    <source>
        <dbReference type="ARBA" id="ARBA00022692"/>
    </source>
</evidence>
<reference evidence="10 11" key="1">
    <citation type="journal article" date="2021" name="Sci. Rep.">
        <title>The distribution of antibiotic resistance genes in chicken gut microbiota commensals.</title>
        <authorList>
            <person name="Juricova H."/>
            <person name="Matiasovicova J."/>
            <person name="Kubasova T."/>
            <person name="Cejkova D."/>
            <person name="Rychlik I."/>
        </authorList>
    </citation>
    <scope>NUCLEOTIDE SEQUENCE [LARGE SCALE GENOMIC DNA]</scope>
    <source>
        <strain evidence="10 11">An431b</strain>
    </source>
</reference>
<keyword evidence="4 8" id="KW-1003">Cell membrane</keyword>
<name>A0ABS2GCE2_9FIRM</name>
<dbReference type="Gene3D" id="1.10.1760.20">
    <property type="match status" value="1"/>
</dbReference>
<dbReference type="PANTHER" id="PTHR34295">
    <property type="entry name" value="BIOTIN TRANSPORTER BIOY"/>
    <property type="match status" value="1"/>
</dbReference>
<accession>A0ABS2GCE2</accession>
<keyword evidence="5 9" id="KW-0812">Transmembrane</keyword>
<evidence type="ECO:0000256" key="7">
    <source>
        <dbReference type="ARBA" id="ARBA00023136"/>
    </source>
</evidence>
<dbReference type="Proteomes" id="UP000729290">
    <property type="component" value="Unassembled WGS sequence"/>
</dbReference>
<comment type="caution">
    <text evidence="10">The sequence shown here is derived from an EMBL/GenBank/DDBJ whole genome shotgun (WGS) entry which is preliminary data.</text>
</comment>
<sequence length="181" mass="19396">MTKTQRLIYTALMTAVICIAAPISIPIPVSPVALTLSTFAIYLAVYVLDLPGAVAAVGLYLLLGAVGLPVFSGYTGGFSRFAAPGGGYLVGYLLLALIGGLFFRRWPTHRPIQALGLFLGTLATYALGTLWLAYVTNTSFWQALPMGALVFLPLDILKILCACWLGSRLRQHLKTHPLAQS</sequence>
<organism evidence="10 11">
    <name type="scientific">Anaerotignum lactatifermentans</name>
    <dbReference type="NCBI Taxonomy" id="160404"/>
    <lineage>
        <taxon>Bacteria</taxon>
        <taxon>Bacillati</taxon>
        <taxon>Bacillota</taxon>
        <taxon>Clostridia</taxon>
        <taxon>Lachnospirales</taxon>
        <taxon>Anaerotignaceae</taxon>
        <taxon>Anaerotignum</taxon>
    </lineage>
</organism>
<comment type="similarity">
    <text evidence="2 8">Belongs to the BioY family.</text>
</comment>
<evidence type="ECO:0000313" key="10">
    <source>
        <dbReference type="EMBL" id="MBM6878537.1"/>
    </source>
</evidence>
<evidence type="ECO:0000313" key="11">
    <source>
        <dbReference type="Proteomes" id="UP000729290"/>
    </source>
</evidence>
<keyword evidence="3 8" id="KW-0813">Transport</keyword>
<proteinExistence type="inferred from homology"/>
<dbReference type="PANTHER" id="PTHR34295:SF4">
    <property type="entry name" value="BIOTIN TRANSPORTER BIOY-RELATED"/>
    <property type="match status" value="1"/>
</dbReference>
<dbReference type="Pfam" id="PF02632">
    <property type="entry name" value="BioY"/>
    <property type="match status" value="1"/>
</dbReference>
<evidence type="ECO:0000256" key="9">
    <source>
        <dbReference type="SAM" id="Phobius"/>
    </source>
</evidence>